<protein>
    <recommendedName>
        <fullName evidence="4">Tetratricopeptide repeat protein</fullName>
    </recommendedName>
</protein>
<gene>
    <name evidence="2" type="ORF">FYJ85_00600</name>
</gene>
<feature type="repeat" description="TPR" evidence="1">
    <location>
        <begin position="36"/>
        <end position="69"/>
    </location>
</feature>
<dbReference type="SUPFAM" id="SSF48452">
    <property type="entry name" value="TPR-like"/>
    <property type="match status" value="1"/>
</dbReference>
<proteinExistence type="predicted"/>
<dbReference type="Proteomes" id="UP000435649">
    <property type="component" value="Unassembled WGS sequence"/>
</dbReference>
<accession>A0A844FWG9</accession>
<keyword evidence="1" id="KW-0802">TPR repeat</keyword>
<name>A0A844FWG9_9BACT</name>
<evidence type="ECO:0000313" key="2">
    <source>
        <dbReference type="EMBL" id="MST95547.1"/>
    </source>
</evidence>
<evidence type="ECO:0008006" key="4">
    <source>
        <dbReference type="Google" id="ProtNLM"/>
    </source>
</evidence>
<dbReference type="InterPro" id="IPR019734">
    <property type="entry name" value="TPR_rpt"/>
</dbReference>
<sequence>MGRFNALELADIPEPPSGGPKDAGKPCYAGEPVKDAQYFLDRGDRLFFRSVYERALEEYSRAVGLDPGSAPAWQGQVFSLIELGEYHEAGLWYANAAGVVGETPDLLALRALAAARTGEFDRACGYSDSSLEKGGGALAYIVRGELFLYSRRNAGYCFEQAFAVGGIEEWKAAVLVADCCLFADTDASAGMAMKFLSPVLSRHPEKGELQLRMARTRLRLGDRRGAEMALAACSTLMPDYTIPDELKKAVAARGFWARLFGR</sequence>
<dbReference type="PROSITE" id="PS50005">
    <property type="entry name" value="TPR"/>
    <property type="match status" value="1"/>
</dbReference>
<keyword evidence="3" id="KW-1185">Reference proteome</keyword>
<comment type="caution">
    <text evidence="2">The sequence shown here is derived from an EMBL/GenBank/DDBJ whole genome shotgun (WGS) entry which is preliminary data.</text>
</comment>
<dbReference type="EMBL" id="VUNS01000001">
    <property type="protein sequence ID" value="MST95547.1"/>
    <property type="molecule type" value="Genomic_DNA"/>
</dbReference>
<reference evidence="2 3" key="1">
    <citation type="submission" date="2019-08" db="EMBL/GenBank/DDBJ databases">
        <title>In-depth cultivation of the pig gut microbiome towards novel bacterial diversity and tailored functional studies.</title>
        <authorList>
            <person name="Wylensek D."/>
            <person name="Hitch T.C.A."/>
            <person name="Clavel T."/>
        </authorList>
    </citation>
    <scope>NUCLEOTIDE SEQUENCE [LARGE SCALE GENOMIC DNA]</scope>
    <source>
        <strain evidence="2 3">BBE-744-WT-12</strain>
    </source>
</reference>
<dbReference type="InterPro" id="IPR011990">
    <property type="entry name" value="TPR-like_helical_dom_sf"/>
</dbReference>
<dbReference type="RefSeq" id="WP_106053100.1">
    <property type="nucleotide sequence ID" value="NZ_DBFCGB010000211.1"/>
</dbReference>
<dbReference type="AlphaFoldDB" id="A0A844FWG9"/>
<evidence type="ECO:0000313" key="3">
    <source>
        <dbReference type="Proteomes" id="UP000435649"/>
    </source>
</evidence>
<evidence type="ECO:0000256" key="1">
    <source>
        <dbReference type="PROSITE-ProRule" id="PRU00339"/>
    </source>
</evidence>
<dbReference type="Gene3D" id="1.25.40.10">
    <property type="entry name" value="Tetratricopeptide repeat domain"/>
    <property type="match status" value="1"/>
</dbReference>
<organism evidence="2 3">
    <name type="scientific">Victivallis lenta</name>
    <dbReference type="NCBI Taxonomy" id="2606640"/>
    <lineage>
        <taxon>Bacteria</taxon>
        <taxon>Pseudomonadati</taxon>
        <taxon>Lentisphaerota</taxon>
        <taxon>Lentisphaeria</taxon>
        <taxon>Victivallales</taxon>
        <taxon>Victivallaceae</taxon>
        <taxon>Victivallis</taxon>
    </lineage>
</organism>